<evidence type="ECO:0000259" key="3">
    <source>
        <dbReference type="Pfam" id="PF13586"/>
    </source>
</evidence>
<comment type="caution">
    <text evidence="4">The sequence shown here is derived from an EMBL/GenBank/DDBJ whole genome shotgun (WGS) entry which is preliminary data.</text>
</comment>
<evidence type="ECO:0000256" key="1">
    <source>
        <dbReference type="SAM" id="MobiDB-lite"/>
    </source>
</evidence>
<keyword evidence="5" id="KW-1185">Reference proteome</keyword>
<dbReference type="InterPro" id="IPR008490">
    <property type="entry name" value="Transposase_InsH_N"/>
</dbReference>
<dbReference type="NCBIfam" id="NF033578">
    <property type="entry name" value="transpos_IS5_1"/>
    <property type="match status" value="1"/>
</dbReference>
<evidence type="ECO:0000313" key="5">
    <source>
        <dbReference type="Proteomes" id="UP000753961"/>
    </source>
</evidence>
<dbReference type="Pfam" id="PF13586">
    <property type="entry name" value="DDE_Tnp_1_2"/>
    <property type="match status" value="1"/>
</dbReference>
<dbReference type="PANTHER" id="PTHR33803:SF3">
    <property type="entry name" value="BLL1974 PROTEIN"/>
    <property type="match status" value="1"/>
</dbReference>
<name>A0A953HQE5_9BACT</name>
<reference evidence="4" key="1">
    <citation type="submission" date="2021-06" db="EMBL/GenBank/DDBJ databases">
        <title>44 bacteria genomes isolated from Dapeng, Shenzhen.</title>
        <authorList>
            <person name="Zheng W."/>
            <person name="Yu S."/>
            <person name="Huang Y."/>
        </authorList>
    </citation>
    <scope>NUCLEOTIDE SEQUENCE</scope>
    <source>
        <strain evidence="4">DP5N28-2</strain>
    </source>
</reference>
<dbReference type="InterPro" id="IPR047710">
    <property type="entry name" value="Transpos_IS5-like"/>
</dbReference>
<gene>
    <name evidence="4" type="ORF">KUV50_17010</name>
</gene>
<feature type="region of interest" description="Disordered" evidence="1">
    <location>
        <begin position="362"/>
        <end position="387"/>
    </location>
</feature>
<organism evidence="4 5">
    <name type="scientific">Membranihabitans marinus</name>
    <dbReference type="NCBI Taxonomy" id="1227546"/>
    <lineage>
        <taxon>Bacteria</taxon>
        <taxon>Pseudomonadati</taxon>
        <taxon>Bacteroidota</taxon>
        <taxon>Saprospiria</taxon>
        <taxon>Saprospirales</taxon>
        <taxon>Saprospiraceae</taxon>
        <taxon>Membranihabitans</taxon>
    </lineage>
</organism>
<evidence type="ECO:0000313" key="4">
    <source>
        <dbReference type="EMBL" id="MBY5959857.1"/>
    </source>
</evidence>
<dbReference type="Pfam" id="PF05598">
    <property type="entry name" value="DUF772"/>
    <property type="match status" value="1"/>
</dbReference>
<dbReference type="EMBL" id="JAHVHU010000018">
    <property type="protein sequence ID" value="MBY5959857.1"/>
    <property type="molecule type" value="Genomic_DNA"/>
</dbReference>
<feature type="compositionally biased region" description="Basic and acidic residues" evidence="1">
    <location>
        <begin position="370"/>
        <end position="387"/>
    </location>
</feature>
<sequence length="441" mass="51773">MKLNPKNRWVQLANHFPWDRCVKIYTRHFSNTGRSTINPRIVIGSLIIKHKLNLSDEETVQLISENPYMQFFLGLDEFYAEPLFAPSLFVEWRKKLGNDTFNEFSDILSRICYGDKMTKGEKTEVPKNKGKIKLDASVADQNIAYPTDLTLLNKAREKTEGIIDILYDHVRDQIKVKPRTYRKVARKKYLAESKKKQVNKKSLRSAIRYHLNCLDRNIRSINEMLDMLQENPLPHKKMRDFWVIQTLNDQQREMYDNKINRCDDRIVNISQPYVRPILRGKAGKKIEFGTKLGLSLVEGIAKAETLSWDAYNESADLIPHVESYKKLHGYYPELVQVDKIYGTNKNRKWCRERNIRMTVVQKGKQPEQTQYEKRKQRKEFNERNEVEGKIGQAKQSYGMNNIKAKLSKTSQSWIGLIIFVTNHLGFRFPSVCDHIFPFPLH</sequence>
<accession>A0A953HQE5</accession>
<dbReference type="Proteomes" id="UP000753961">
    <property type="component" value="Unassembled WGS sequence"/>
</dbReference>
<dbReference type="AlphaFoldDB" id="A0A953HQE5"/>
<dbReference type="PANTHER" id="PTHR33803">
    <property type="entry name" value="IS1478 TRANSPOSASE"/>
    <property type="match status" value="1"/>
</dbReference>
<dbReference type="InterPro" id="IPR025668">
    <property type="entry name" value="Tnp_DDE_dom"/>
</dbReference>
<feature type="domain" description="Transposase InsH N-terminal" evidence="2">
    <location>
        <begin position="3"/>
        <end position="95"/>
    </location>
</feature>
<protein>
    <submittedName>
        <fullName evidence="4">IS5 family transposase</fullName>
    </submittedName>
</protein>
<proteinExistence type="predicted"/>
<feature type="domain" description="Transposase DDE" evidence="3">
    <location>
        <begin position="335"/>
        <end position="421"/>
    </location>
</feature>
<evidence type="ECO:0000259" key="2">
    <source>
        <dbReference type="Pfam" id="PF05598"/>
    </source>
</evidence>